<comment type="cofactor">
    <cofactor evidence="1 7">
        <name>pyridoxal 5'-phosphate</name>
        <dbReference type="ChEBI" id="CHEBI:597326"/>
    </cofactor>
</comment>
<evidence type="ECO:0000256" key="3">
    <source>
        <dbReference type="ARBA" id="ARBA00022490"/>
    </source>
</evidence>
<dbReference type="EMBL" id="AP022562">
    <property type="protein sequence ID" value="BBX13155.1"/>
    <property type="molecule type" value="Genomic_DNA"/>
</dbReference>
<keyword evidence="10" id="KW-1185">Reference proteome</keyword>
<dbReference type="GO" id="GO:0019450">
    <property type="term" value="P:L-cysteine catabolic process to pyruvate"/>
    <property type="evidence" value="ECO:0007669"/>
    <property type="project" value="UniProtKB-UniRule"/>
</dbReference>
<comment type="subcellular location">
    <subcellularLocation>
        <location evidence="2">Cytoplasm</location>
    </subcellularLocation>
</comment>
<keyword evidence="3 7" id="KW-0963">Cytoplasm</keyword>
<keyword evidence="4 7" id="KW-0663">Pyridoxal phosphate</keyword>
<accession>A0A7I7JMP4</accession>
<dbReference type="SUPFAM" id="SSF53686">
    <property type="entry name" value="Tryptophan synthase beta subunit-like PLP-dependent enzymes"/>
    <property type="match status" value="1"/>
</dbReference>
<dbReference type="EC" id="4.4.1.1" evidence="7"/>
<dbReference type="Pfam" id="PF00291">
    <property type="entry name" value="PALP"/>
    <property type="match status" value="1"/>
</dbReference>
<evidence type="ECO:0000313" key="10">
    <source>
        <dbReference type="Proteomes" id="UP000466997"/>
    </source>
</evidence>
<evidence type="ECO:0000256" key="5">
    <source>
        <dbReference type="ARBA" id="ARBA00023239"/>
    </source>
</evidence>
<dbReference type="KEGG" id="mnm:MNVM_22360"/>
<dbReference type="RefSeq" id="WP_013830884.1">
    <property type="nucleotide sequence ID" value="NZ_AP022562.1"/>
</dbReference>
<dbReference type="AlphaFoldDB" id="A0A7I7JMP4"/>
<comment type="function">
    <text evidence="7">A cysteine desulfhydrase that generates hydrogen sulfide, H(2)S. The H(2)S produced by this enzyme modulates the balance between respiration and glycolysis, and contributes to redox homeostasis. Probably eliminates toxic levels of Cys (which can induce oxidative stress).</text>
</comment>
<dbReference type="InterPro" id="IPR050214">
    <property type="entry name" value="Cys_Synth/Cystath_Beta-Synth"/>
</dbReference>
<comment type="catalytic activity">
    <reaction evidence="7">
        <text>L-cysteine + H2O = hydrogen sulfide + pyruvate + NH4(+) + H(+)</text>
        <dbReference type="Rhea" id="RHEA:24931"/>
        <dbReference type="ChEBI" id="CHEBI:15361"/>
        <dbReference type="ChEBI" id="CHEBI:15377"/>
        <dbReference type="ChEBI" id="CHEBI:15378"/>
        <dbReference type="ChEBI" id="CHEBI:28938"/>
        <dbReference type="ChEBI" id="CHEBI:29919"/>
        <dbReference type="ChEBI" id="CHEBI:35235"/>
        <dbReference type="EC" id="4.4.1.1"/>
    </reaction>
</comment>
<dbReference type="PANTHER" id="PTHR10314">
    <property type="entry name" value="CYSTATHIONINE BETA-SYNTHASE"/>
    <property type="match status" value="1"/>
</dbReference>
<feature type="modified residue" description="N6-(pyridoxal phosphate)lysine" evidence="7">
    <location>
        <position position="68"/>
    </location>
</feature>
<dbReference type="FunFam" id="3.40.50.1100:FF:000015">
    <property type="entry name" value="Cysteine synthase B"/>
    <property type="match status" value="1"/>
</dbReference>
<name>A0A7I7JMP4_9MYCO</name>
<comment type="function">
    <text evidence="6">A cysteine desulfhydrase that generates hydrogen sulfide, H(2)S. The H(2)S produced by this enzyme stimulates respiration in M.tuberculosis, mediated primarily via cytochrome bd with a lesser contribution from cytochrome bc1/aa3. H(2)S modulates the balance between respiration and glycolysis, and also contributes to redox homeostasis. Probably eliminates toxic levels of Cys (which can induce oxidative stress).</text>
</comment>
<dbReference type="Proteomes" id="UP000466997">
    <property type="component" value="Chromosome"/>
</dbReference>
<gene>
    <name evidence="7" type="primary">cds1</name>
    <name evidence="9" type="ORF">MNVM_22360</name>
</gene>
<comment type="similarity">
    <text evidence="7">Belongs to the cysteine synthase/cystathionine beta-synthase family. Cds1 subfamily.</text>
</comment>
<sequence>MTGRSALIATHGRPRRWADNAIRLIEADARRSADTHLLRYPLPSAWAADVDVALYLKDETTHITGSLKHRLARSLFLYGLCNGRIAEGTTVVEASSGSTAVSEAYFAALLGLPFVAVMPASTSASKVALIEAQGGRCHFVAHAADVYAEAERIAREADGHYLDQFTNAERATDWRGNNNIAESIFQQMRDEAHPIPDWIVVGAGTGGTSATIGRYIRYRRHATRLCVVDPEHSAFYPAYEQCRYDLEIEESSRIEGIGRPRVEPSFLPDVVDRMVAVPDAASVATARHVSAVLGRRVGASTGTNIWGAFGLLSEMVADGRSGSVVTLLADSGDRYADTYFSDDWLAQQGLDPTGAAAVLSEFERSCRFAFG</sequence>
<dbReference type="Gene3D" id="3.40.50.1100">
    <property type="match status" value="2"/>
</dbReference>
<evidence type="ECO:0000256" key="7">
    <source>
        <dbReference type="HAMAP-Rule" id="MF_00868"/>
    </source>
</evidence>
<evidence type="ECO:0000256" key="6">
    <source>
        <dbReference type="ARBA" id="ARBA00055251"/>
    </source>
</evidence>
<proteinExistence type="inferred from homology"/>
<evidence type="ECO:0000313" key="9">
    <source>
        <dbReference type="EMBL" id="BBX13155.1"/>
    </source>
</evidence>
<organism evidence="9 10">
    <name type="scientific">Mycobacterium novum</name>
    <dbReference type="NCBI Taxonomy" id="2492438"/>
    <lineage>
        <taxon>Bacteria</taxon>
        <taxon>Bacillati</taxon>
        <taxon>Actinomycetota</taxon>
        <taxon>Actinomycetes</taxon>
        <taxon>Mycobacteriales</taxon>
        <taxon>Mycobacteriaceae</taxon>
        <taxon>Mycobacterium</taxon>
    </lineage>
</organism>
<dbReference type="InterPro" id="IPR001926">
    <property type="entry name" value="TrpB-like_PALP"/>
</dbReference>
<evidence type="ECO:0000259" key="8">
    <source>
        <dbReference type="Pfam" id="PF00291"/>
    </source>
</evidence>
<protein>
    <recommendedName>
        <fullName evidence="7">L-cysteine desulfhydrase Cds1</fullName>
        <ecNumber evidence="7">4.4.1.1</ecNumber>
    </recommendedName>
</protein>
<evidence type="ECO:0000256" key="4">
    <source>
        <dbReference type="ARBA" id="ARBA00022898"/>
    </source>
</evidence>
<keyword evidence="5 7" id="KW-0456">Lyase</keyword>
<evidence type="ECO:0000256" key="2">
    <source>
        <dbReference type="ARBA" id="ARBA00004496"/>
    </source>
</evidence>
<dbReference type="GO" id="GO:0016829">
    <property type="term" value="F:lyase activity"/>
    <property type="evidence" value="ECO:0007669"/>
    <property type="project" value="UniProtKB-KW"/>
</dbReference>
<dbReference type="GO" id="GO:0030170">
    <property type="term" value="F:pyridoxal phosphate binding"/>
    <property type="evidence" value="ECO:0007669"/>
    <property type="project" value="UniProtKB-UniRule"/>
</dbReference>
<dbReference type="HAMAP" id="MF_00868">
    <property type="entry name" value="Cds1"/>
    <property type="match status" value="1"/>
</dbReference>
<evidence type="ECO:0000256" key="1">
    <source>
        <dbReference type="ARBA" id="ARBA00001933"/>
    </source>
</evidence>
<dbReference type="InterPro" id="IPR036052">
    <property type="entry name" value="TrpB-like_PALP_sf"/>
</dbReference>
<dbReference type="InterPro" id="IPR047586">
    <property type="entry name" value="Cds1"/>
</dbReference>
<reference evidence="9 10" key="1">
    <citation type="journal article" date="2019" name="Emerg. Microbes Infect.">
        <title>Comprehensive subspecies identification of 175 nontuberculous mycobacteria species based on 7547 genomic profiles.</title>
        <authorList>
            <person name="Matsumoto Y."/>
            <person name="Kinjo T."/>
            <person name="Motooka D."/>
            <person name="Nabeya D."/>
            <person name="Jung N."/>
            <person name="Uechi K."/>
            <person name="Horii T."/>
            <person name="Iida T."/>
            <person name="Fujita J."/>
            <person name="Nakamura S."/>
        </authorList>
    </citation>
    <scope>NUCLEOTIDE SEQUENCE [LARGE SCALE GENOMIC DNA]</scope>
    <source>
        <strain evidence="9 10">JCM 6391</strain>
    </source>
</reference>
<dbReference type="GO" id="GO:0005737">
    <property type="term" value="C:cytoplasm"/>
    <property type="evidence" value="ECO:0007669"/>
    <property type="project" value="UniProtKB-SubCell"/>
</dbReference>
<feature type="domain" description="Tryptophan synthase beta chain-like PALP" evidence="8">
    <location>
        <begin position="46"/>
        <end position="326"/>
    </location>
</feature>